<comment type="caution">
    <text evidence="2">The sequence shown here is derived from an EMBL/GenBank/DDBJ whole genome shotgun (WGS) entry which is preliminary data.</text>
</comment>
<proteinExistence type="predicted"/>
<dbReference type="Gene3D" id="1.20.1290.10">
    <property type="entry name" value="AhpD-like"/>
    <property type="match status" value="1"/>
</dbReference>
<dbReference type="InterPro" id="IPR029032">
    <property type="entry name" value="AhpD-like"/>
</dbReference>
<dbReference type="EMBL" id="BAABGZ010000008">
    <property type="protein sequence ID" value="GAA4348935.1"/>
    <property type="molecule type" value="Genomic_DNA"/>
</dbReference>
<dbReference type="Proteomes" id="UP001501153">
    <property type="component" value="Unassembled WGS sequence"/>
</dbReference>
<feature type="domain" description="Carboxymuconolactone decarboxylase-like" evidence="1">
    <location>
        <begin position="41"/>
        <end position="118"/>
    </location>
</feature>
<evidence type="ECO:0000313" key="3">
    <source>
        <dbReference type="Proteomes" id="UP001501153"/>
    </source>
</evidence>
<gene>
    <name evidence="2" type="ORF">GCM10023185_05320</name>
</gene>
<keyword evidence="3" id="KW-1185">Reference proteome</keyword>
<organism evidence="2 3">
    <name type="scientific">Hymenobacter saemangeumensis</name>
    <dbReference type="NCBI Taxonomy" id="1084522"/>
    <lineage>
        <taxon>Bacteria</taxon>
        <taxon>Pseudomonadati</taxon>
        <taxon>Bacteroidota</taxon>
        <taxon>Cytophagia</taxon>
        <taxon>Cytophagales</taxon>
        <taxon>Hymenobacteraceae</taxon>
        <taxon>Hymenobacter</taxon>
    </lineage>
</organism>
<dbReference type="InterPro" id="IPR003779">
    <property type="entry name" value="CMD-like"/>
</dbReference>
<sequence>MARFHALNPAAATGKALDLLTAVQNKLGVTPNMMRTMASSPAVLDAYLAFSGALSKGSLGGKLGEQIALAVAEANSCQYCASAHAVLGQRAGLDDAAIQASRRGAPLDARTDAALRFARTLVARQGLVTATDVAAVRAAGLSEGEVGEIIAHVALNTFTNYFNNTAETDIDFPVVELLEKEVA</sequence>
<evidence type="ECO:0000313" key="2">
    <source>
        <dbReference type="EMBL" id="GAA4348935.1"/>
    </source>
</evidence>
<dbReference type="PANTHER" id="PTHR35446">
    <property type="entry name" value="SI:CH211-175M2.5"/>
    <property type="match status" value="1"/>
</dbReference>
<accession>A0ABP8I0T3</accession>
<reference evidence="3" key="1">
    <citation type="journal article" date="2019" name="Int. J. Syst. Evol. Microbiol.">
        <title>The Global Catalogue of Microorganisms (GCM) 10K type strain sequencing project: providing services to taxonomists for standard genome sequencing and annotation.</title>
        <authorList>
            <consortium name="The Broad Institute Genomics Platform"/>
            <consortium name="The Broad Institute Genome Sequencing Center for Infectious Disease"/>
            <person name="Wu L."/>
            <person name="Ma J."/>
        </authorList>
    </citation>
    <scope>NUCLEOTIDE SEQUENCE [LARGE SCALE GENOMIC DNA]</scope>
    <source>
        <strain evidence="3">JCM 17923</strain>
    </source>
</reference>
<dbReference type="NCBIfam" id="TIGR00778">
    <property type="entry name" value="ahpD_dom"/>
    <property type="match status" value="1"/>
</dbReference>
<dbReference type="InterPro" id="IPR004675">
    <property type="entry name" value="AhpD_core"/>
</dbReference>
<name>A0ABP8I0T3_9BACT</name>
<dbReference type="Pfam" id="PF02627">
    <property type="entry name" value="CMD"/>
    <property type="match status" value="1"/>
</dbReference>
<evidence type="ECO:0000259" key="1">
    <source>
        <dbReference type="Pfam" id="PF02627"/>
    </source>
</evidence>
<dbReference type="PANTHER" id="PTHR35446:SF3">
    <property type="entry name" value="CMD DOMAIN-CONTAINING PROTEIN"/>
    <property type="match status" value="1"/>
</dbReference>
<dbReference type="RefSeq" id="WP_345233548.1">
    <property type="nucleotide sequence ID" value="NZ_BAABGZ010000008.1"/>
</dbReference>
<protein>
    <submittedName>
        <fullName evidence="2">Carboxymuconolactone decarboxylase family protein</fullName>
    </submittedName>
</protein>
<dbReference type="SUPFAM" id="SSF69118">
    <property type="entry name" value="AhpD-like"/>
    <property type="match status" value="1"/>
</dbReference>